<organism evidence="2">
    <name type="scientific">hydrothermal vent metagenome</name>
    <dbReference type="NCBI Taxonomy" id="652676"/>
    <lineage>
        <taxon>unclassified sequences</taxon>
        <taxon>metagenomes</taxon>
        <taxon>ecological metagenomes</taxon>
    </lineage>
</organism>
<gene>
    <name evidence="2" type="ORF">MNB_SV-14-853</name>
</gene>
<dbReference type="EMBL" id="FPHN01000047">
    <property type="protein sequence ID" value="SFV55280.1"/>
    <property type="molecule type" value="Genomic_DNA"/>
</dbReference>
<feature type="transmembrane region" description="Helical" evidence="1">
    <location>
        <begin position="6"/>
        <end position="26"/>
    </location>
</feature>
<name>A0A1W1BNX6_9ZZZZ</name>
<proteinExistence type="predicted"/>
<evidence type="ECO:0000256" key="1">
    <source>
        <dbReference type="SAM" id="Phobius"/>
    </source>
</evidence>
<reference evidence="2" key="1">
    <citation type="submission" date="2016-10" db="EMBL/GenBank/DDBJ databases">
        <authorList>
            <person name="de Groot N.N."/>
        </authorList>
    </citation>
    <scope>NUCLEOTIDE SEQUENCE</scope>
</reference>
<evidence type="ECO:0000313" key="2">
    <source>
        <dbReference type="EMBL" id="SFV55280.1"/>
    </source>
</evidence>
<sequence>MNREPWVVYLVVIGVVALMLYGKYLMSGAEEDDLDSDKK</sequence>
<protein>
    <submittedName>
        <fullName evidence="2">Uncharacterized protein</fullName>
    </submittedName>
</protein>
<accession>A0A1W1BNX6</accession>
<keyword evidence="1" id="KW-1133">Transmembrane helix</keyword>
<keyword evidence="1" id="KW-0472">Membrane</keyword>
<keyword evidence="1" id="KW-0812">Transmembrane</keyword>
<dbReference type="AlphaFoldDB" id="A0A1W1BNX6"/>